<gene>
    <name evidence="1" type="ORF">GA0061074_1193</name>
</gene>
<dbReference type="Proteomes" id="UP000199268">
    <property type="component" value="Unassembled WGS sequence"/>
</dbReference>
<evidence type="ECO:0000313" key="1">
    <source>
        <dbReference type="EMBL" id="SCC12568.1"/>
    </source>
</evidence>
<dbReference type="EMBL" id="FMAO01000019">
    <property type="protein sequence ID" value="SCC12568.1"/>
    <property type="molecule type" value="Genomic_DNA"/>
</dbReference>
<reference evidence="2" key="1">
    <citation type="submission" date="2016-08" db="EMBL/GenBank/DDBJ databases">
        <authorList>
            <person name="Varghese N."/>
            <person name="Submissions Spin"/>
        </authorList>
    </citation>
    <scope>NUCLEOTIDE SEQUENCE [LARGE SCALE GENOMIC DNA]</scope>
    <source>
        <strain evidence="2">R-53094</strain>
    </source>
</reference>
<evidence type="ECO:0000313" key="2">
    <source>
        <dbReference type="Proteomes" id="UP000199268"/>
    </source>
</evidence>
<protein>
    <submittedName>
        <fullName evidence="1">Uncharacterized protein</fullName>
    </submittedName>
</protein>
<dbReference type="RefSeq" id="WP_092463874.1">
    <property type="nucleotide sequence ID" value="NZ_BJEE01000001.1"/>
</dbReference>
<keyword evidence="2" id="KW-1185">Reference proteome</keyword>
<organism evidence="1 2">
    <name type="scientific">Weissella bombi</name>
    <dbReference type="NCBI Taxonomy" id="1505725"/>
    <lineage>
        <taxon>Bacteria</taxon>
        <taxon>Bacillati</taxon>
        <taxon>Bacillota</taxon>
        <taxon>Bacilli</taxon>
        <taxon>Lactobacillales</taxon>
        <taxon>Lactobacillaceae</taxon>
        <taxon>Weissella</taxon>
    </lineage>
</organism>
<accession>A0A1C4C0H5</accession>
<dbReference type="STRING" id="1505725.GA0061074_1193"/>
<dbReference type="AlphaFoldDB" id="A0A1C4C0H5"/>
<sequence length="291" mass="33913">MDIRSVLPINMDSVIKPMYDAMKIIPNTKQLSEAMKIIPSTNQLSSIVSSGIAAQMNSFKAIAKQVSYLNNWTLGLNKFTENLFEQQILYCQKTGWLLFDIVSEELTEEYFDIQAQNGNDDEEFDIDDFGLWVIKERQLEDIINEIEQLRLVNGTEHLSKMVAALRHDDQSYKVLFQYVFSLIDATVFYQKRKYDKSTNKPSKYNSQDVVMRFYNDVKLNASLLGADKHTLGLKNIATVYLYKSLYNKNNFRNKLMHGSIKYDELTEVKFYQLVVLLYQLTVNDDIYQFVK</sequence>
<name>A0A1C4C0H5_9LACO</name>
<proteinExistence type="predicted"/>